<protein>
    <recommendedName>
        <fullName evidence="1">non-specific serine/threonine protein kinase</fullName>
        <ecNumber evidence="1">2.7.11.1</ecNumber>
    </recommendedName>
</protein>
<dbReference type="GO" id="GO:0050684">
    <property type="term" value="P:regulation of mRNA processing"/>
    <property type="evidence" value="ECO:0007669"/>
    <property type="project" value="TreeGrafter"/>
</dbReference>
<dbReference type="Proteomes" id="UP000034291">
    <property type="component" value="Unassembled WGS sequence"/>
</dbReference>
<keyword evidence="6" id="KW-0067">ATP-binding</keyword>
<dbReference type="Gene3D" id="1.10.510.10">
    <property type="entry name" value="Transferase(Phosphotransferase) domain 1"/>
    <property type="match status" value="1"/>
</dbReference>
<dbReference type="OrthoDB" id="5979581at2759"/>
<evidence type="ECO:0000256" key="7">
    <source>
        <dbReference type="ARBA" id="ARBA00047899"/>
    </source>
</evidence>
<dbReference type="GO" id="GO:0000245">
    <property type="term" value="P:spliceosomal complex assembly"/>
    <property type="evidence" value="ECO:0007669"/>
    <property type="project" value="TreeGrafter"/>
</dbReference>
<dbReference type="InterPro" id="IPR000719">
    <property type="entry name" value="Prot_kinase_dom"/>
</dbReference>
<evidence type="ECO:0000256" key="5">
    <source>
        <dbReference type="ARBA" id="ARBA00022777"/>
    </source>
</evidence>
<name>A0A0F8XBS5_9EURO</name>
<sequence length="407" mass="46025">MVSRLSSSAQVSSLLPLEEEQLSNYDPQKYYPAQIGESIGKYRILSKLGWGVSSTAWLAKDMSRWPWQKTRYVTLKITNCGPQEKRAAEEEVAISQHIASSCFDHKGLRYIRLVQESFQVQGRFGQHICLVFEPLREPIWRLGRHLGGVGVPIDVLKPFLRILLQGLDFLHSECHIIHTDLKADNLLIGFEDPAVIRDYVRQQSLDPAPCIVRNGRPIWQSRPDFGPLKRGTGLLKIADFSAAVFGNVPIMHNHDIHPQPFCAPEVLLNAGWTYSADIWNLGAMLWELLAGTYLFDGRCGAGAGAGAGAEYSRERHVAQMIGLLGRPPSEFLDRCKPSIWSSMFSLQGDFIPTYLIPPADFNFQNLTPFVSDEEKNLFIAFALRMLRWDPESRATARELLQDDWLQF</sequence>
<dbReference type="PROSITE" id="PS50011">
    <property type="entry name" value="PROTEIN_KINASE_DOM"/>
    <property type="match status" value="1"/>
</dbReference>
<dbReference type="Pfam" id="PF00069">
    <property type="entry name" value="Pkinase"/>
    <property type="match status" value="1"/>
</dbReference>
<keyword evidence="11" id="KW-1185">Reference proteome</keyword>
<comment type="catalytic activity">
    <reaction evidence="8">
        <text>L-seryl-[protein] + ATP = O-phospho-L-seryl-[protein] + ADP + H(+)</text>
        <dbReference type="Rhea" id="RHEA:17989"/>
        <dbReference type="Rhea" id="RHEA-COMP:9863"/>
        <dbReference type="Rhea" id="RHEA-COMP:11604"/>
        <dbReference type="ChEBI" id="CHEBI:15378"/>
        <dbReference type="ChEBI" id="CHEBI:29999"/>
        <dbReference type="ChEBI" id="CHEBI:30616"/>
        <dbReference type="ChEBI" id="CHEBI:83421"/>
        <dbReference type="ChEBI" id="CHEBI:456216"/>
        <dbReference type="EC" id="2.7.11.1"/>
    </reaction>
</comment>
<keyword evidence="2" id="KW-0723">Serine/threonine-protein kinase</keyword>
<keyword evidence="4" id="KW-0547">Nucleotide-binding</keyword>
<evidence type="ECO:0000256" key="1">
    <source>
        <dbReference type="ARBA" id="ARBA00012513"/>
    </source>
</evidence>
<accession>A0A0F8XBS5</accession>
<dbReference type="SUPFAM" id="SSF56112">
    <property type="entry name" value="Protein kinase-like (PK-like)"/>
    <property type="match status" value="1"/>
</dbReference>
<keyword evidence="3" id="KW-0808">Transferase</keyword>
<feature type="domain" description="Protein kinase" evidence="9">
    <location>
        <begin position="42"/>
        <end position="405"/>
    </location>
</feature>
<evidence type="ECO:0000256" key="2">
    <source>
        <dbReference type="ARBA" id="ARBA00022527"/>
    </source>
</evidence>
<dbReference type="AlphaFoldDB" id="A0A0F8XBS5"/>
<evidence type="ECO:0000256" key="8">
    <source>
        <dbReference type="ARBA" id="ARBA00048679"/>
    </source>
</evidence>
<dbReference type="InterPro" id="IPR011009">
    <property type="entry name" value="Kinase-like_dom_sf"/>
</dbReference>
<dbReference type="InterPro" id="IPR008271">
    <property type="entry name" value="Ser/Thr_kinase_AS"/>
</dbReference>
<evidence type="ECO:0000256" key="6">
    <source>
        <dbReference type="ARBA" id="ARBA00022840"/>
    </source>
</evidence>
<dbReference type="EC" id="2.7.11.1" evidence="1"/>
<organism evidence="10 11">
    <name type="scientific">Aspergillus rambellii</name>
    <dbReference type="NCBI Taxonomy" id="308745"/>
    <lineage>
        <taxon>Eukaryota</taxon>
        <taxon>Fungi</taxon>
        <taxon>Dikarya</taxon>
        <taxon>Ascomycota</taxon>
        <taxon>Pezizomycotina</taxon>
        <taxon>Eurotiomycetes</taxon>
        <taxon>Eurotiomycetidae</taxon>
        <taxon>Eurotiales</taxon>
        <taxon>Aspergillaceae</taxon>
        <taxon>Aspergillus</taxon>
        <taxon>Aspergillus subgen. Nidulantes</taxon>
    </lineage>
</organism>
<evidence type="ECO:0000256" key="3">
    <source>
        <dbReference type="ARBA" id="ARBA00022679"/>
    </source>
</evidence>
<dbReference type="SMART" id="SM00220">
    <property type="entry name" value="S_TKc"/>
    <property type="match status" value="1"/>
</dbReference>
<dbReference type="Gene3D" id="3.30.200.20">
    <property type="entry name" value="Phosphorylase Kinase, domain 1"/>
    <property type="match status" value="1"/>
</dbReference>
<gene>
    <name evidence="10" type="ORF">ARAM_002624</name>
</gene>
<keyword evidence="5" id="KW-0418">Kinase</keyword>
<evidence type="ECO:0000259" key="9">
    <source>
        <dbReference type="PROSITE" id="PS50011"/>
    </source>
</evidence>
<dbReference type="EMBL" id="JZBS01000172">
    <property type="protein sequence ID" value="KKK26995.1"/>
    <property type="molecule type" value="Genomic_DNA"/>
</dbReference>
<evidence type="ECO:0000256" key="4">
    <source>
        <dbReference type="ARBA" id="ARBA00022741"/>
    </source>
</evidence>
<dbReference type="PANTHER" id="PTHR47634">
    <property type="entry name" value="PROTEIN KINASE DOMAIN-CONTAINING PROTEIN-RELATED"/>
    <property type="match status" value="1"/>
</dbReference>
<proteinExistence type="predicted"/>
<dbReference type="GO" id="GO:0004674">
    <property type="term" value="F:protein serine/threonine kinase activity"/>
    <property type="evidence" value="ECO:0007669"/>
    <property type="project" value="UniProtKB-KW"/>
</dbReference>
<dbReference type="InterPro" id="IPR051334">
    <property type="entry name" value="SRPK"/>
</dbReference>
<dbReference type="GO" id="GO:0005524">
    <property type="term" value="F:ATP binding"/>
    <property type="evidence" value="ECO:0007669"/>
    <property type="project" value="UniProtKB-KW"/>
</dbReference>
<comment type="catalytic activity">
    <reaction evidence="7">
        <text>L-threonyl-[protein] + ATP = O-phospho-L-threonyl-[protein] + ADP + H(+)</text>
        <dbReference type="Rhea" id="RHEA:46608"/>
        <dbReference type="Rhea" id="RHEA-COMP:11060"/>
        <dbReference type="Rhea" id="RHEA-COMP:11605"/>
        <dbReference type="ChEBI" id="CHEBI:15378"/>
        <dbReference type="ChEBI" id="CHEBI:30013"/>
        <dbReference type="ChEBI" id="CHEBI:30616"/>
        <dbReference type="ChEBI" id="CHEBI:61977"/>
        <dbReference type="ChEBI" id="CHEBI:456216"/>
        <dbReference type="EC" id="2.7.11.1"/>
    </reaction>
</comment>
<dbReference type="PANTHER" id="PTHR47634:SF9">
    <property type="entry name" value="PROTEIN KINASE DOMAIN-CONTAINING PROTEIN-RELATED"/>
    <property type="match status" value="1"/>
</dbReference>
<dbReference type="STRING" id="308745.A0A0F8XBS5"/>
<evidence type="ECO:0000313" key="10">
    <source>
        <dbReference type="EMBL" id="KKK26995.1"/>
    </source>
</evidence>
<reference evidence="10 11" key="1">
    <citation type="submission" date="2015-02" db="EMBL/GenBank/DDBJ databases">
        <title>Draft Genome Sequences of Two Closely-Related Aflatoxigenic Aspergillus Species Obtained from the Cote d'Ivoire.</title>
        <authorList>
            <person name="Moore G.G."/>
            <person name="Beltz S.B."/>
            <person name="Mack B.M."/>
        </authorList>
    </citation>
    <scope>NUCLEOTIDE SEQUENCE [LARGE SCALE GENOMIC DNA]</scope>
    <source>
        <strain evidence="10 11">SRRC1468</strain>
    </source>
</reference>
<evidence type="ECO:0000313" key="11">
    <source>
        <dbReference type="Proteomes" id="UP000034291"/>
    </source>
</evidence>
<comment type="caution">
    <text evidence="10">The sequence shown here is derived from an EMBL/GenBank/DDBJ whole genome shotgun (WGS) entry which is preliminary data.</text>
</comment>
<dbReference type="PROSITE" id="PS00108">
    <property type="entry name" value="PROTEIN_KINASE_ST"/>
    <property type="match status" value="1"/>
</dbReference>